<keyword evidence="2 4" id="KW-0238">DNA-binding</keyword>
<dbReference type="InterPro" id="IPR050109">
    <property type="entry name" value="HTH-type_TetR-like_transc_reg"/>
</dbReference>
<dbReference type="PROSITE" id="PS50977">
    <property type="entry name" value="HTH_TETR_2"/>
    <property type="match status" value="1"/>
</dbReference>
<organism evidence="6 7">
    <name type="scientific">Streptomyces griseus</name>
    <dbReference type="NCBI Taxonomy" id="1911"/>
    <lineage>
        <taxon>Bacteria</taxon>
        <taxon>Bacillati</taxon>
        <taxon>Actinomycetota</taxon>
        <taxon>Actinomycetes</taxon>
        <taxon>Kitasatosporales</taxon>
        <taxon>Streptomycetaceae</taxon>
        <taxon>Streptomyces</taxon>
    </lineage>
</organism>
<keyword evidence="1" id="KW-0805">Transcription regulation</keyword>
<dbReference type="GO" id="GO:0003700">
    <property type="term" value="F:DNA-binding transcription factor activity"/>
    <property type="evidence" value="ECO:0007669"/>
    <property type="project" value="TreeGrafter"/>
</dbReference>
<dbReference type="PRINTS" id="PR00455">
    <property type="entry name" value="HTHTETR"/>
</dbReference>
<dbReference type="AlphaFoldDB" id="A0A380PC10"/>
<evidence type="ECO:0000256" key="2">
    <source>
        <dbReference type="ARBA" id="ARBA00023125"/>
    </source>
</evidence>
<dbReference type="PANTHER" id="PTHR30055">
    <property type="entry name" value="HTH-TYPE TRANSCRIPTIONAL REGULATOR RUTR"/>
    <property type="match status" value="1"/>
</dbReference>
<proteinExistence type="predicted"/>
<dbReference type="SUPFAM" id="SSF46689">
    <property type="entry name" value="Homeodomain-like"/>
    <property type="match status" value="1"/>
</dbReference>
<name>A0A380PC10_STRGR</name>
<dbReference type="EMBL" id="UHID01000009">
    <property type="protein sequence ID" value="SUP62384.1"/>
    <property type="molecule type" value="Genomic_DNA"/>
</dbReference>
<reference evidence="6 7" key="1">
    <citation type="submission" date="2018-06" db="EMBL/GenBank/DDBJ databases">
        <authorList>
            <consortium name="Pathogen Informatics"/>
            <person name="Doyle S."/>
        </authorList>
    </citation>
    <scope>NUCLEOTIDE SEQUENCE [LARGE SCALE GENOMIC DNA]</scope>
    <source>
        <strain evidence="6 7">NCTC7807</strain>
    </source>
</reference>
<dbReference type="Pfam" id="PF00440">
    <property type="entry name" value="TetR_N"/>
    <property type="match status" value="1"/>
</dbReference>
<evidence type="ECO:0000256" key="1">
    <source>
        <dbReference type="ARBA" id="ARBA00023015"/>
    </source>
</evidence>
<dbReference type="GO" id="GO:0000976">
    <property type="term" value="F:transcription cis-regulatory region binding"/>
    <property type="evidence" value="ECO:0007669"/>
    <property type="project" value="TreeGrafter"/>
</dbReference>
<evidence type="ECO:0000259" key="5">
    <source>
        <dbReference type="PROSITE" id="PS50977"/>
    </source>
</evidence>
<dbReference type="InterPro" id="IPR001647">
    <property type="entry name" value="HTH_TetR"/>
</dbReference>
<accession>A0A380PC10</accession>
<protein>
    <submittedName>
        <fullName evidence="6">Transcriptional regulator, TetR family</fullName>
    </submittedName>
</protein>
<evidence type="ECO:0000313" key="7">
    <source>
        <dbReference type="Proteomes" id="UP000254150"/>
    </source>
</evidence>
<feature type="DNA-binding region" description="H-T-H motif" evidence="4">
    <location>
        <begin position="37"/>
        <end position="56"/>
    </location>
</feature>
<keyword evidence="3" id="KW-0804">Transcription</keyword>
<evidence type="ECO:0000256" key="3">
    <source>
        <dbReference type="ARBA" id="ARBA00023163"/>
    </source>
</evidence>
<dbReference type="PANTHER" id="PTHR30055:SF234">
    <property type="entry name" value="HTH-TYPE TRANSCRIPTIONAL REGULATOR BETI"/>
    <property type="match status" value="1"/>
</dbReference>
<dbReference type="Proteomes" id="UP000254150">
    <property type="component" value="Unassembled WGS sequence"/>
</dbReference>
<evidence type="ECO:0000313" key="6">
    <source>
        <dbReference type="EMBL" id="SUP62384.1"/>
    </source>
</evidence>
<dbReference type="Gene3D" id="1.10.357.10">
    <property type="entry name" value="Tetracycline Repressor, domain 2"/>
    <property type="match status" value="1"/>
</dbReference>
<feature type="domain" description="HTH tetR-type" evidence="5">
    <location>
        <begin position="14"/>
        <end position="74"/>
    </location>
</feature>
<evidence type="ECO:0000256" key="4">
    <source>
        <dbReference type="PROSITE-ProRule" id="PRU00335"/>
    </source>
</evidence>
<gene>
    <name evidence="6" type="ORF">NCTC7807_05549</name>
</gene>
<sequence length="200" mass="21399">MSGLVNREPRSDAVRNRQAILAAADELFARADGRAVSTDDVAAAAGVGKGTIFRAFGDRAGLLDALFERRAEGLRAEIIEAEGRNLGEGPQARVSGILRAVVRFKVANLSLVRAIEDAAGRRGSQSLFDSAPYRAVYRVLTEQIDSLPGPADRRVSSSWAAHVLLSAVRVDLLDHLLGEQMSAAELEEAVDALAQRLLPT</sequence>
<dbReference type="InterPro" id="IPR009057">
    <property type="entry name" value="Homeodomain-like_sf"/>
</dbReference>